<evidence type="ECO:0000256" key="22">
    <source>
        <dbReference type="ARBA" id="ARBA00048325"/>
    </source>
</evidence>
<keyword evidence="15" id="KW-0746">Sphingolipid metabolism</keyword>
<dbReference type="SUPFAM" id="SSF56219">
    <property type="entry name" value="DNase I-like"/>
    <property type="match status" value="1"/>
</dbReference>
<keyword evidence="9 30" id="KW-0812">Transmembrane</keyword>
<dbReference type="GO" id="GO:0098609">
    <property type="term" value="P:cell-cell adhesion"/>
    <property type="evidence" value="ECO:0007669"/>
    <property type="project" value="InterPro"/>
</dbReference>
<evidence type="ECO:0000256" key="9">
    <source>
        <dbReference type="ARBA" id="ARBA00022692"/>
    </source>
</evidence>
<dbReference type="InterPro" id="IPR000225">
    <property type="entry name" value="Armadillo"/>
</dbReference>
<comment type="similarity">
    <text evidence="7">Belongs to the neutral sphingomyelinase family.</text>
</comment>
<evidence type="ECO:0000256" key="29">
    <source>
        <dbReference type="SAM" id="MobiDB-lite"/>
    </source>
</evidence>
<keyword evidence="13" id="KW-0460">Magnesium</keyword>
<keyword evidence="18" id="KW-0443">Lipid metabolism</keyword>
<evidence type="ECO:0000256" key="4">
    <source>
        <dbReference type="ARBA" id="ARBA00004991"/>
    </source>
</evidence>
<evidence type="ECO:0000256" key="3">
    <source>
        <dbReference type="ARBA" id="ARBA00004282"/>
    </source>
</evidence>
<evidence type="ECO:0000256" key="24">
    <source>
        <dbReference type="ARBA" id="ARBA00051969"/>
    </source>
</evidence>
<comment type="similarity">
    <text evidence="6">Belongs to the beta-catenin family.</text>
</comment>
<evidence type="ECO:0000256" key="7">
    <source>
        <dbReference type="ARBA" id="ARBA00006335"/>
    </source>
</evidence>
<comment type="pathway">
    <text evidence="5">Lipid metabolism.</text>
</comment>
<keyword evidence="16" id="KW-0965">Cell junction</keyword>
<dbReference type="GO" id="GO:0046872">
    <property type="term" value="F:metal ion binding"/>
    <property type="evidence" value="ECO:0007669"/>
    <property type="project" value="UniProtKB-KW"/>
</dbReference>
<dbReference type="InterPro" id="IPR036691">
    <property type="entry name" value="Endo/exonu/phosph_ase_sf"/>
</dbReference>
<dbReference type="GO" id="GO:0005634">
    <property type="term" value="C:nucleus"/>
    <property type="evidence" value="ECO:0007669"/>
    <property type="project" value="TreeGrafter"/>
</dbReference>
<evidence type="ECO:0000256" key="17">
    <source>
        <dbReference type="ARBA" id="ARBA00022989"/>
    </source>
</evidence>
<feature type="region of interest" description="Disordered" evidence="29">
    <location>
        <begin position="421"/>
        <end position="464"/>
    </location>
</feature>
<evidence type="ECO:0000256" key="26">
    <source>
        <dbReference type="ARBA" id="ARBA00075307"/>
    </source>
</evidence>
<evidence type="ECO:0000256" key="28">
    <source>
        <dbReference type="PROSITE-ProRule" id="PRU00259"/>
    </source>
</evidence>
<comment type="catalytic activity">
    <reaction evidence="22">
        <text>an N-(acyl)-sphingosylphosphocholine + H2O = an N-acyl-sphingoid base + phosphocholine + H(+)</text>
        <dbReference type="Rhea" id="RHEA:45300"/>
        <dbReference type="ChEBI" id="CHEBI:15377"/>
        <dbReference type="ChEBI" id="CHEBI:15378"/>
        <dbReference type="ChEBI" id="CHEBI:64583"/>
        <dbReference type="ChEBI" id="CHEBI:83273"/>
        <dbReference type="ChEBI" id="CHEBI:295975"/>
    </reaction>
    <physiologicalReaction direction="left-to-right" evidence="22">
        <dbReference type="Rhea" id="RHEA:45301"/>
    </physiologicalReaction>
</comment>
<evidence type="ECO:0000256" key="19">
    <source>
        <dbReference type="ARBA" id="ARBA00023136"/>
    </source>
</evidence>
<dbReference type="Gene3D" id="1.25.10.10">
    <property type="entry name" value="Leucine-rich Repeat Variant"/>
    <property type="match status" value="1"/>
</dbReference>
<evidence type="ECO:0000256" key="10">
    <source>
        <dbReference type="ARBA" id="ARBA00022723"/>
    </source>
</evidence>
<feature type="compositionally biased region" description="Basic and acidic residues" evidence="29">
    <location>
        <begin position="534"/>
        <end position="545"/>
    </location>
</feature>
<evidence type="ECO:0000313" key="32">
    <source>
        <dbReference type="EMBL" id="KAK3556921.1"/>
    </source>
</evidence>
<feature type="compositionally biased region" description="Polar residues" evidence="29">
    <location>
        <begin position="453"/>
        <end position="464"/>
    </location>
</feature>
<evidence type="ECO:0000256" key="12">
    <source>
        <dbReference type="ARBA" id="ARBA00022801"/>
    </source>
</evidence>
<comment type="caution">
    <text evidence="32">The sequence shown here is derived from an EMBL/GenBank/DDBJ whole genome shotgun (WGS) entry which is preliminary data.</text>
</comment>
<evidence type="ECO:0000256" key="21">
    <source>
        <dbReference type="ARBA" id="ARBA00048209"/>
    </source>
</evidence>
<dbReference type="PROSITE" id="PS50176">
    <property type="entry name" value="ARM_REPEAT"/>
    <property type="match status" value="1"/>
</dbReference>
<feature type="region of interest" description="Disordered" evidence="29">
    <location>
        <begin position="530"/>
        <end position="606"/>
    </location>
</feature>
<dbReference type="GO" id="GO:0005912">
    <property type="term" value="C:adherens junction"/>
    <property type="evidence" value="ECO:0007669"/>
    <property type="project" value="TreeGrafter"/>
</dbReference>
<keyword evidence="12" id="KW-0378">Hydrolase</keyword>
<evidence type="ECO:0000256" key="18">
    <source>
        <dbReference type="ARBA" id="ARBA00023098"/>
    </source>
</evidence>
<reference evidence="32" key="1">
    <citation type="submission" date="2023-06" db="EMBL/GenBank/DDBJ databases">
        <title>Male Hemibagrus guttatus genome.</title>
        <authorList>
            <person name="Bian C."/>
        </authorList>
    </citation>
    <scope>NUCLEOTIDE SEQUENCE</scope>
    <source>
        <strain evidence="32">Male_cb2023</strain>
        <tissue evidence="32">Muscle</tissue>
    </source>
</reference>
<dbReference type="SMART" id="SM00185">
    <property type="entry name" value="ARM"/>
    <property type="match status" value="5"/>
</dbReference>
<evidence type="ECO:0000256" key="20">
    <source>
        <dbReference type="ARBA" id="ARBA00047675"/>
    </source>
</evidence>
<dbReference type="SUPFAM" id="SSF48371">
    <property type="entry name" value="ARM repeat"/>
    <property type="match status" value="1"/>
</dbReference>
<dbReference type="FunFam" id="3.60.10.10:FF:000033">
    <property type="entry name" value="sphingomyelin phosphodiesterase 2"/>
    <property type="match status" value="1"/>
</dbReference>
<comment type="catalytic activity">
    <reaction evidence="20">
        <text>a sphingosylphosphocholine + H2O = a sphingoid base + phosphocholine + H(+)</text>
        <dbReference type="Rhea" id="RHEA:45296"/>
        <dbReference type="ChEBI" id="CHEBI:15377"/>
        <dbReference type="ChEBI" id="CHEBI:15378"/>
        <dbReference type="ChEBI" id="CHEBI:84410"/>
        <dbReference type="ChEBI" id="CHEBI:85171"/>
        <dbReference type="ChEBI" id="CHEBI:295975"/>
    </reaction>
    <physiologicalReaction direction="left-to-right" evidence="20">
        <dbReference type="Rhea" id="RHEA:45297"/>
    </physiologicalReaction>
</comment>
<keyword evidence="33" id="KW-1185">Reference proteome</keyword>
<dbReference type="EC" id="3.1.4.12" evidence="8"/>
<evidence type="ECO:0000256" key="23">
    <source>
        <dbReference type="ARBA" id="ARBA00049346"/>
    </source>
</evidence>
<feature type="compositionally biased region" description="Polar residues" evidence="29">
    <location>
        <begin position="561"/>
        <end position="591"/>
    </location>
</feature>
<dbReference type="InterPro" id="IPR028435">
    <property type="entry name" value="Plakophilin/d_Catenin"/>
</dbReference>
<evidence type="ECO:0000256" key="27">
    <source>
        <dbReference type="ARBA" id="ARBA00079277"/>
    </source>
</evidence>
<feature type="domain" description="Endonuclease/exonuclease/phosphatase" evidence="31">
    <location>
        <begin position="9"/>
        <end position="268"/>
    </location>
</feature>
<evidence type="ECO:0000256" key="5">
    <source>
        <dbReference type="ARBA" id="ARBA00005189"/>
    </source>
</evidence>
<keyword evidence="19 30" id="KW-0472">Membrane</keyword>
<dbReference type="GO" id="GO:0005737">
    <property type="term" value="C:cytoplasm"/>
    <property type="evidence" value="ECO:0007669"/>
    <property type="project" value="TreeGrafter"/>
</dbReference>
<dbReference type="InterPro" id="IPR011989">
    <property type="entry name" value="ARM-like"/>
</dbReference>
<keyword evidence="17 30" id="KW-1133">Transmembrane helix</keyword>
<accession>A0AAE0RIW2</accession>
<comment type="catalytic activity">
    <reaction evidence="24">
        <text>1-O-hexadecyl-sn-glycero-3-phosphocholine + H2O = 1-O-hexadecyl-sn-glycerol + phosphocholine + H(+)</text>
        <dbReference type="Rhea" id="RHEA:36087"/>
        <dbReference type="ChEBI" id="CHEBI:15377"/>
        <dbReference type="ChEBI" id="CHEBI:15378"/>
        <dbReference type="ChEBI" id="CHEBI:34115"/>
        <dbReference type="ChEBI" id="CHEBI:64496"/>
        <dbReference type="ChEBI" id="CHEBI:295975"/>
    </reaction>
    <physiologicalReaction direction="left-to-right" evidence="24">
        <dbReference type="Rhea" id="RHEA:36088"/>
    </physiologicalReaction>
</comment>
<evidence type="ECO:0000256" key="1">
    <source>
        <dbReference type="ARBA" id="ARBA00001946"/>
    </source>
</evidence>
<dbReference type="InterPro" id="IPR016024">
    <property type="entry name" value="ARM-type_fold"/>
</dbReference>
<evidence type="ECO:0000256" key="11">
    <source>
        <dbReference type="ARBA" id="ARBA00022737"/>
    </source>
</evidence>
<dbReference type="AlphaFoldDB" id="A0AAE0RIW2"/>
<evidence type="ECO:0000256" key="8">
    <source>
        <dbReference type="ARBA" id="ARBA00012369"/>
    </source>
</evidence>
<dbReference type="Proteomes" id="UP001274896">
    <property type="component" value="Unassembled WGS sequence"/>
</dbReference>
<evidence type="ECO:0000256" key="13">
    <source>
        <dbReference type="ARBA" id="ARBA00022842"/>
    </source>
</evidence>
<evidence type="ECO:0000256" key="2">
    <source>
        <dbReference type="ARBA" id="ARBA00004141"/>
    </source>
</evidence>
<name>A0AAE0RIW2_9TELE</name>
<evidence type="ECO:0000256" key="14">
    <source>
        <dbReference type="ARBA" id="ARBA00022889"/>
    </source>
</evidence>
<dbReference type="PANTHER" id="PTHR10372:SF3">
    <property type="entry name" value="PLAKOPHILIN-1"/>
    <property type="match status" value="1"/>
</dbReference>
<protein>
    <recommendedName>
        <fullName evidence="25">Sphingomyelin phosphodiesterase 2</fullName>
        <ecNumber evidence="8">3.1.4.12</ecNumber>
    </recommendedName>
    <alternativeName>
        <fullName evidence="26">Lyso-platelet-activating factor-phospholipase C</fullName>
    </alternativeName>
    <alternativeName>
        <fullName evidence="27">Neutral sphingomyelinase</fullName>
    </alternativeName>
</protein>
<proteinExistence type="inferred from homology"/>
<dbReference type="GO" id="GO:0004767">
    <property type="term" value="F:sphingomyelin phosphodiesterase activity"/>
    <property type="evidence" value="ECO:0007669"/>
    <property type="project" value="UniProtKB-EC"/>
</dbReference>
<dbReference type="InterPro" id="IPR005135">
    <property type="entry name" value="Endo/exonuclease/phosphatase"/>
</dbReference>
<dbReference type="GO" id="GO:0005886">
    <property type="term" value="C:plasma membrane"/>
    <property type="evidence" value="ECO:0007669"/>
    <property type="project" value="TreeGrafter"/>
</dbReference>
<evidence type="ECO:0000256" key="15">
    <source>
        <dbReference type="ARBA" id="ARBA00022919"/>
    </source>
</evidence>
<feature type="repeat" description="ARM" evidence="28">
    <location>
        <begin position="657"/>
        <end position="699"/>
    </location>
</feature>
<sequence length="1093" mass="121011">MPIRLRIFSLNCWGIRYLSKHRAERYVMIGDLLSKEQHDVALLQEVWSEKDFHFLKTNLGSTHPYSHYYKSGFFGSGLAVFSRHRIHDVFLYKYSLNGYPYMAHHGDWFGGKAVGKLLLNISGLMVHIYVTHLHAEYSREQDSYLSHRVVQAWELQNFIRHTCAGADVVILGGDLNMHPDDLGVRLLRSYTGLRDCFIETASFEGCEQGFTHITDNPFTNTRELIPFEGGIRIDYILFKGSGRVEVSCESLSTTKGSVPGYDFPYSDHEALSTELLLYPLKDEKGENDSSAVSLSELINTVTEARTEVKVGLHCAEHMRYTAARTGFMGLALLLLEMAIAAVPVFSLGAEQPFPKASFYLLGALCFAILLSAVFLPVSKMTREPLRSALSIGEIGETSLALPSDGESHSGQRRVMEQVSTIRKSKSKYNTRGSAGTLSPTSPKSDSVFYESKFPSSNQNGSDFLHESTFTNGHTKMRQQKQGIMQRSVSTRSANYHRIPNNSMLPNSLPTVIQPSTYADIYANQGAIRSSTTRWSEKYRHSKSLERSQSQPPLTSPVPMKMNNSFQSTSNQFYGSNTINRRPPSAHSNSEPKLSMPSRSKGEMNGMNGEANMSNIALLDAITWIMHGDERYKLLGASVIQHSTFTDDNAKEEVRKLNAIAHLVGLLNNQNPDIQLTAASALRNVVFKNSANKEEVRRAGGLNEALQLLRDTSSAETQKHVTGLLWNLSSEESIQPNLLRQALPVLTSTVLQPNADITGITSDFESRTESFRYATACLRNLSSGRVASRQALRNCEGLIDSLVKHLQTSVDEGKLDDKSVENSVCVLHNLTYQLESEAPSVFSKITQKASLANTADTGPIGCFSNQSRKIQQESNAEYPLMDDFNPKGMGQLVHSKTLRLYLDLLGSSQNTNTKEACCGALHNLTAKKGIVSDVFSHIIVQRLNGTRNIAQNLKSETLSLKNSISTLIGNLARTPAVQGIMARQALPEVIDTLTSDHTPESDSAMAAACHTAINLLRADPENGKMFLSKDLLNSLNNMTQNTAMPKTSKAAGVLLHSLWSDKTLQSSLKKQRMNKNFFVNETTSAAFKSLQIIE</sequence>
<dbReference type="Pfam" id="PF00514">
    <property type="entry name" value="Arm"/>
    <property type="match status" value="3"/>
</dbReference>
<organism evidence="32 33">
    <name type="scientific">Hemibagrus guttatus</name>
    <dbReference type="NCBI Taxonomy" id="175788"/>
    <lineage>
        <taxon>Eukaryota</taxon>
        <taxon>Metazoa</taxon>
        <taxon>Chordata</taxon>
        <taxon>Craniata</taxon>
        <taxon>Vertebrata</taxon>
        <taxon>Euteleostomi</taxon>
        <taxon>Actinopterygii</taxon>
        <taxon>Neopterygii</taxon>
        <taxon>Teleostei</taxon>
        <taxon>Ostariophysi</taxon>
        <taxon>Siluriformes</taxon>
        <taxon>Bagridae</taxon>
        <taxon>Hemibagrus</taxon>
    </lineage>
</organism>
<dbReference type="PANTHER" id="PTHR10372">
    <property type="entry name" value="PLAKOPHILLIN-RELATED"/>
    <property type="match status" value="1"/>
</dbReference>
<dbReference type="Gene3D" id="3.60.10.10">
    <property type="entry name" value="Endonuclease/exonuclease/phosphatase"/>
    <property type="match status" value="1"/>
</dbReference>
<feature type="transmembrane region" description="Helical" evidence="30">
    <location>
        <begin position="358"/>
        <end position="377"/>
    </location>
</feature>
<gene>
    <name evidence="32" type="ORF">QTP70_022422</name>
</gene>
<dbReference type="EMBL" id="JAUCMX010000001">
    <property type="protein sequence ID" value="KAK3556921.1"/>
    <property type="molecule type" value="Genomic_DNA"/>
</dbReference>
<evidence type="ECO:0000256" key="6">
    <source>
        <dbReference type="ARBA" id="ARBA00005462"/>
    </source>
</evidence>
<comment type="cofactor">
    <cofactor evidence="1">
        <name>Mg(2+)</name>
        <dbReference type="ChEBI" id="CHEBI:18420"/>
    </cofactor>
</comment>
<feature type="transmembrane region" description="Helical" evidence="30">
    <location>
        <begin position="327"/>
        <end position="346"/>
    </location>
</feature>
<comment type="catalytic activity">
    <reaction evidence="21">
        <text>1-hexadecanoyl-sn-glycero-3-phosphocholine + H2O = 1-hexadecanoyl-sn-glycerol + phosphocholine + H(+)</text>
        <dbReference type="Rhea" id="RHEA:41119"/>
        <dbReference type="ChEBI" id="CHEBI:15377"/>
        <dbReference type="ChEBI" id="CHEBI:15378"/>
        <dbReference type="ChEBI" id="CHEBI:72998"/>
        <dbReference type="ChEBI" id="CHEBI:75542"/>
        <dbReference type="ChEBI" id="CHEBI:295975"/>
    </reaction>
    <physiologicalReaction direction="left-to-right" evidence="21">
        <dbReference type="Rhea" id="RHEA:41120"/>
    </physiologicalReaction>
</comment>
<comment type="subcellular location">
    <subcellularLocation>
        <location evidence="3">Cell junction</location>
    </subcellularLocation>
    <subcellularLocation>
        <location evidence="2">Membrane</location>
        <topology evidence="2">Multi-pass membrane protein</topology>
    </subcellularLocation>
</comment>
<evidence type="ECO:0000256" key="25">
    <source>
        <dbReference type="ARBA" id="ARBA00068543"/>
    </source>
</evidence>
<keyword evidence="11" id="KW-0677">Repeat</keyword>
<evidence type="ECO:0000313" key="33">
    <source>
        <dbReference type="Proteomes" id="UP001274896"/>
    </source>
</evidence>
<comment type="pathway">
    <text evidence="4">Sphingolipid metabolism.</text>
</comment>
<feature type="compositionally biased region" description="Polar residues" evidence="29">
    <location>
        <begin position="429"/>
        <end position="444"/>
    </location>
</feature>
<dbReference type="Pfam" id="PF03372">
    <property type="entry name" value="Exo_endo_phos"/>
    <property type="match status" value="1"/>
</dbReference>
<evidence type="ECO:0000256" key="16">
    <source>
        <dbReference type="ARBA" id="ARBA00022949"/>
    </source>
</evidence>
<comment type="catalytic activity">
    <reaction evidence="23">
        <text>1-O-octadecyl-sn-glycero-3-phosphocholine + H2O = 1-O-octadecyl-sn-glycerol + phosphocholine + H(+)</text>
        <dbReference type="Rhea" id="RHEA:39923"/>
        <dbReference type="ChEBI" id="CHEBI:15377"/>
        <dbReference type="ChEBI" id="CHEBI:15378"/>
        <dbReference type="ChEBI" id="CHEBI:74001"/>
        <dbReference type="ChEBI" id="CHEBI:75216"/>
        <dbReference type="ChEBI" id="CHEBI:295975"/>
    </reaction>
    <physiologicalReaction direction="left-to-right" evidence="23">
        <dbReference type="Rhea" id="RHEA:39924"/>
    </physiologicalReaction>
</comment>
<keyword evidence="10" id="KW-0479">Metal-binding</keyword>
<evidence type="ECO:0000256" key="30">
    <source>
        <dbReference type="SAM" id="Phobius"/>
    </source>
</evidence>
<dbReference type="GO" id="GO:0006665">
    <property type="term" value="P:sphingolipid metabolic process"/>
    <property type="evidence" value="ECO:0007669"/>
    <property type="project" value="UniProtKB-KW"/>
</dbReference>
<evidence type="ECO:0000259" key="31">
    <source>
        <dbReference type="Pfam" id="PF03372"/>
    </source>
</evidence>
<keyword evidence="14" id="KW-0130">Cell adhesion</keyword>